<accession>A0A3R0XK67</accession>
<feature type="compositionally biased region" description="Polar residues" evidence="1">
    <location>
        <begin position="36"/>
        <end position="47"/>
    </location>
</feature>
<reference evidence="2" key="1">
    <citation type="submission" date="2018-07" db="EMBL/GenBank/DDBJ databases">
        <authorList>
            <person name="Ashton P.M."/>
            <person name="Dallman T."/>
            <person name="Nair S."/>
            <person name="De Pinna E."/>
            <person name="Peters T."/>
            <person name="Grant K."/>
        </authorList>
    </citation>
    <scope>NUCLEOTIDE SEQUENCE [LARGE SCALE GENOMIC DNA]</scope>
    <source>
        <strain evidence="2">561031</strain>
    </source>
</reference>
<evidence type="ECO:0000256" key="1">
    <source>
        <dbReference type="SAM" id="MobiDB-lite"/>
    </source>
</evidence>
<dbReference type="EMBL" id="RVGV01000067">
    <property type="protein sequence ID" value="MLU14448.1"/>
    <property type="molecule type" value="Genomic_DNA"/>
</dbReference>
<name>A0A3R0XK67_SHIDY</name>
<feature type="compositionally biased region" description="Basic and acidic residues" evidence="1">
    <location>
        <begin position="16"/>
        <end position="26"/>
    </location>
</feature>
<organism evidence="2">
    <name type="scientific">Shigella dysenteriae</name>
    <dbReference type="NCBI Taxonomy" id="622"/>
    <lineage>
        <taxon>Bacteria</taxon>
        <taxon>Pseudomonadati</taxon>
        <taxon>Pseudomonadota</taxon>
        <taxon>Gammaproteobacteria</taxon>
        <taxon>Enterobacterales</taxon>
        <taxon>Enterobacteriaceae</taxon>
        <taxon>Shigella</taxon>
    </lineage>
</organism>
<protein>
    <submittedName>
        <fullName evidence="2">Uncharacterized protein</fullName>
    </submittedName>
</protein>
<dbReference type="Proteomes" id="UP000839527">
    <property type="component" value="Unassembled WGS sequence"/>
</dbReference>
<proteinExistence type="predicted"/>
<gene>
    <name evidence="2" type="ORF">DRW31_19660</name>
</gene>
<feature type="region of interest" description="Disordered" evidence="1">
    <location>
        <begin position="16"/>
        <end position="56"/>
    </location>
</feature>
<dbReference type="AlphaFoldDB" id="A0A3R0XK67"/>
<evidence type="ECO:0000313" key="2">
    <source>
        <dbReference type="EMBL" id="MLU14448.1"/>
    </source>
</evidence>
<comment type="caution">
    <text evidence="2">The sequence shown here is derived from an EMBL/GenBank/DDBJ whole genome shotgun (WGS) entry which is preliminary data.</text>
</comment>
<sequence>MRRKLRKFDHKTDHKIDYADHQHKASNDAACMGKTTGKSAQNETQQPRKTKPIRDDRFFVSYLK</sequence>